<keyword evidence="2" id="KW-0965">Cell junction</keyword>
<evidence type="ECO:0000259" key="3">
    <source>
        <dbReference type="PROSITE" id="PS50831"/>
    </source>
</evidence>
<reference evidence="4" key="2">
    <citation type="submission" date="2025-09" db="UniProtKB">
        <authorList>
            <consortium name="Ensembl"/>
        </authorList>
    </citation>
    <scope>IDENTIFICATION</scope>
</reference>
<feature type="domain" description="SoHo" evidence="3">
    <location>
        <begin position="89"/>
        <end position="141"/>
    </location>
</feature>
<protein>
    <recommendedName>
        <fullName evidence="3">SoHo domain-containing protein</fullName>
    </recommendedName>
</protein>
<dbReference type="Proteomes" id="UP000694415">
    <property type="component" value="Unplaced"/>
</dbReference>
<comment type="subcellular location">
    <subcellularLocation>
        <location evidence="1">Cell junction</location>
    </subcellularLocation>
</comment>
<dbReference type="InterPro" id="IPR003127">
    <property type="entry name" value="SoHo_dom"/>
</dbReference>
<evidence type="ECO:0000313" key="5">
    <source>
        <dbReference type="Proteomes" id="UP000694415"/>
    </source>
</evidence>
<sequence length="141" mass="15045">MGSLCFSQSQITINGNSGGAVSPVSYYQRPFSPSAYSLPASLNSSIIMQHGRSLDSAETYSQHAQSLDGTMGSSIPLYRSSEEEKRVTVIKAPHYPGIGPVDESGIPTAIRTVSHACQHMCPSGSVLELHKGWIVHSSVHS</sequence>
<evidence type="ECO:0000256" key="1">
    <source>
        <dbReference type="ARBA" id="ARBA00004282"/>
    </source>
</evidence>
<evidence type="ECO:0000313" key="4">
    <source>
        <dbReference type="Ensembl" id="ENSMSIP00000000765.1"/>
    </source>
</evidence>
<dbReference type="GeneTree" id="ENSGT00940000160405"/>
<organism evidence="4 5">
    <name type="scientific">Mus spicilegus</name>
    <name type="common">Mound-building mouse</name>
    <dbReference type="NCBI Taxonomy" id="10103"/>
    <lineage>
        <taxon>Eukaryota</taxon>
        <taxon>Metazoa</taxon>
        <taxon>Chordata</taxon>
        <taxon>Craniata</taxon>
        <taxon>Vertebrata</taxon>
        <taxon>Euteleostomi</taxon>
        <taxon>Mammalia</taxon>
        <taxon>Eutheria</taxon>
        <taxon>Euarchontoglires</taxon>
        <taxon>Glires</taxon>
        <taxon>Rodentia</taxon>
        <taxon>Myomorpha</taxon>
        <taxon>Muroidea</taxon>
        <taxon>Muridae</taxon>
        <taxon>Murinae</taxon>
        <taxon>Mus</taxon>
        <taxon>Mus</taxon>
    </lineage>
</organism>
<name>A0A8C6G675_MUSSI</name>
<dbReference type="AlphaFoldDB" id="A0A8C6G675"/>
<dbReference type="GO" id="GO:0070161">
    <property type="term" value="C:anchoring junction"/>
    <property type="evidence" value="ECO:0007669"/>
    <property type="project" value="UniProtKB-SubCell"/>
</dbReference>
<reference evidence="4" key="1">
    <citation type="submission" date="2025-08" db="UniProtKB">
        <authorList>
            <consortium name="Ensembl"/>
        </authorList>
    </citation>
    <scope>IDENTIFICATION</scope>
</reference>
<keyword evidence="5" id="KW-1185">Reference proteome</keyword>
<proteinExistence type="predicted"/>
<dbReference type="PROSITE" id="PS50831">
    <property type="entry name" value="SOHO"/>
    <property type="match status" value="1"/>
</dbReference>
<accession>A0A8C6G675</accession>
<evidence type="ECO:0000256" key="2">
    <source>
        <dbReference type="ARBA" id="ARBA00022949"/>
    </source>
</evidence>
<dbReference type="Ensembl" id="ENSMSIT00000000995.1">
    <property type="protein sequence ID" value="ENSMSIP00000000765.1"/>
    <property type="gene ID" value="ENSMSIG00000000799.1"/>
</dbReference>